<feature type="coiled-coil region" evidence="2">
    <location>
        <begin position="198"/>
        <end position="257"/>
    </location>
</feature>
<dbReference type="PROSITE" id="PS50067">
    <property type="entry name" value="KINESIN_MOTOR_2"/>
    <property type="match status" value="1"/>
</dbReference>
<protein>
    <recommendedName>
        <fullName evidence="4">Kinesin motor domain-containing protein</fullName>
    </recommendedName>
</protein>
<proteinExistence type="inferred from homology"/>
<dbReference type="KEGG" id="pfy:PFICI_13959"/>
<feature type="region of interest" description="Disordered" evidence="3">
    <location>
        <begin position="111"/>
        <end position="130"/>
    </location>
</feature>
<keyword evidence="2" id="KW-0175">Coiled coil</keyword>
<gene>
    <name evidence="5" type="ORF">PFICI_13959</name>
</gene>
<dbReference type="GO" id="GO:0015630">
    <property type="term" value="C:microtubule cytoskeleton"/>
    <property type="evidence" value="ECO:0007669"/>
    <property type="project" value="TreeGrafter"/>
</dbReference>
<evidence type="ECO:0000313" key="5">
    <source>
        <dbReference type="EMBL" id="ETS74093.1"/>
    </source>
</evidence>
<dbReference type="InterPro" id="IPR036961">
    <property type="entry name" value="Kinesin_motor_dom_sf"/>
</dbReference>
<comment type="similarity">
    <text evidence="1">Belongs to the TRAFAC class myosin-kinesin ATPase superfamily. Kinesin family.</text>
</comment>
<reference evidence="6" key="1">
    <citation type="journal article" date="2015" name="BMC Genomics">
        <title>Genomic and transcriptomic analysis of the endophytic fungus Pestalotiopsis fici reveals its lifestyle and high potential for synthesis of natural products.</title>
        <authorList>
            <person name="Wang X."/>
            <person name="Zhang X."/>
            <person name="Liu L."/>
            <person name="Xiang M."/>
            <person name="Wang W."/>
            <person name="Sun X."/>
            <person name="Che Y."/>
            <person name="Guo L."/>
            <person name="Liu G."/>
            <person name="Guo L."/>
            <person name="Wang C."/>
            <person name="Yin W.B."/>
            <person name="Stadler M."/>
            <person name="Zhang X."/>
            <person name="Liu X."/>
        </authorList>
    </citation>
    <scope>NUCLEOTIDE SEQUENCE [LARGE SCALE GENOMIC DNA]</scope>
    <source>
        <strain evidence="6">W106-1 / CGMCC3.15140</strain>
    </source>
</reference>
<organism evidence="5 6">
    <name type="scientific">Pestalotiopsis fici (strain W106-1 / CGMCC3.15140)</name>
    <dbReference type="NCBI Taxonomy" id="1229662"/>
    <lineage>
        <taxon>Eukaryota</taxon>
        <taxon>Fungi</taxon>
        <taxon>Dikarya</taxon>
        <taxon>Ascomycota</taxon>
        <taxon>Pezizomycotina</taxon>
        <taxon>Sordariomycetes</taxon>
        <taxon>Xylariomycetidae</taxon>
        <taxon>Amphisphaeriales</taxon>
        <taxon>Sporocadaceae</taxon>
        <taxon>Pestalotiopsis</taxon>
    </lineage>
</organism>
<dbReference type="GeneID" id="19278972"/>
<evidence type="ECO:0000256" key="1">
    <source>
        <dbReference type="PROSITE-ProRule" id="PRU00283"/>
    </source>
</evidence>
<dbReference type="GO" id="GO:0003777">
    <property type="term" value="F:microtubule motor activity"/>
    <property type="evidence" value="ECO:0007669"/>
    <property type="project" value="InterPro"/>
</dbReference>
<evidence type="ECO:0000259" key="4">
    <source>
        <dbReference type="PROSITE" id="PS50067"/>
    </source>
</evidence>
<keyword evidence="1" id="KW-0505">Motor protein</keyword>
<dbReference type="AlphaFoldDB" id="W3WJP3"/>
<dbReference type="GO" id="GO:0005524">
    <property type="term" value="F:ATP binding"/>
    <property type="evidence" value="ECO:0007669"/>
    <property type="project" value="UniProtKB-UniRule"/>
</dbReference>
<dbReference type="PANTHER" id="PTHR47972">
    <property type="entry name" value="KINESIN-LIKE PROTEIN KLP-3"/>
    <property type="match status" value="1"/>
</dbReference>
<dbReference type="GO" id="GO:0007018">
    <property type="term" value="P:microtubule-based movement"/>
    <property type="evidence" value="ECO:0007669"/>
    <property type="project" value="InterPro"/>
</dbReference>
<dbReference type="SUPFAM" id="SSF52540">
    <property type="entry name" value="P-loop containing nucleoside triphosphate hydrolases"/>
    <property type="match status" value="1"/>
</dbReference>
<dbReference type="Pfam" id="PF00225">
    <property type="entry name" value="Kinesin"/>
    <property type="match status" value="1"/>
</dbReference>
<dbReference type="Gene3D" id="3.40.850.10">
    <property type="entry name" value="Kinesin motor domain"/>
    <property type="match status" value="1"/>
</dbReference>
<dbReference type="SMART" id="SM00129">
    <property type="entry name" value="KISc"/>
    <property type="match status" value="1"/>
</dbReference>
<dbReference type="InterPro" id="IPR027640">
    <property type="entry name" value="Kinesin-like_fam"/>
</dbReference>
<feature type="coiled-coil region" evidence="2">
    <location>
        <begin position="138"/>
        <end position="172"/>
    </location>
</feature>
<feature type="coiled-coil region" evidence="2">
    <location>
        <begin position="287"/>
        <end position="342"/>
    </location>
</feature>
<keyword evidence="1" id="KW-0547">Nucleotide-binding</keyword>
<sequence length="707" mass="79907">METLLQAAHRKWTHSDEAEIEQNWFHFEKALLRNQRWSFGRLNLATLETFQDMYCHLQFRVRVAEKACGEAADAILELQDQLDERTRELDMHEELGERLGQFRDFVAEQDAANGDGSQGEERDRGRARAQAGSGAIVAGEQIHEIATLRQQLEEAEIQKEGLESALQTTRFQMQELQIAVEATAKQASRDTDTGEDQLHDLQYRLQETEAELTRSMQKFEQLELESQSIESERRQQIVDLESQLRAQESENAAAVREEAAQHHLKVIDLESRVKAREKEAAAGAQRIADRNKRIADLETQLRAKERQGTAAKERVAELEELLQAASEKYTRAQDNVRQLFDQVQDFRGNLRVMCRVRPRLGAREDELLEMATAMGAGSNHPQVLKMPKRMARTAADIETFQMERVFDESDRNEDIFDEVGQLVMSAINGRNVCIFAYGQTGSGKTHTMNFPWNEKNAPEDDEDVDFGIIPRSVDMISEFMRENEGIWRLSVSGKYIEIYAEKVYDLLREGRGGAPSEVAVKYAKVNGADVHEAESTEVELTDQDDGNFEDKVQDLLFHASANRRTRTTVGNAQSSRSHCVLTLRIVAERVDGRSEAVTEGLLNLIDLAGSEKPSTTDKASQAEGIQINKSLSALRKVLGDMANPRVKHVSFRESILTKLLQSSLGNGCKTMMFVMVSPLKKDKEETRNTLEFAMTAQQAKLKTQAKT</sequence>
<evidence type="ECO:0000256" key="2">
    <source>
        <dbReference type="SAM" id="Coils"/>
    </source>
</evidence>
<dbReference type="EMBL" id="KI912120">
    <property type="protein sequence ID" value="ETS74093.1"/>
    <property type="molecule type" value="Genomic_DNA"/>
</dbReference>
<dbReference type="PRINTS" id="PR00380">
    <property type="entry name" value="KINESINHEAVY"/>
</dbReference>
<accession>W3WJP3</accession>
<dbReference type="InParanoid" id="W3WJP3"/>
<dbReference type="GO" id="GO:0008017">
    <property type="term" value="F:microtubule binding"/>
    <property type="evidence" value="ECO:0007669"/>
    <property type="project" value="InterPro"/>
</dbReference>
<dbReference type="OrthoDB" id="3176171at2759"/>
<evidence type="ECO:0000256" key="3">
    <source>
        <dbReference type="SAM" id="MobiDB-lite"/>
    </source>
</evidence>
<dbReference type="RefSeq" id="XP_007840731.1">
    <property type="nucleotide sequence ID" value="XM_007842540.1"/>
</dbReference>
<name>W3WJP3_PESFW</name>
<keyword evidence="1" id="KW-0067">ATP-binding</keyword>
<dbReference type="HOGENOM" id="CLU_390337_0_0_1"/>
<dbReference type="OMA" id="INFIDDC"/>
<dbReference type="InterPro" id="IPR027417">
    <property type="entry name" value="P-loop_NTPase"/>
</dbReference>
<dbReference type="STRING" id="1229662.W3WJP3"/>
<dbReference type="eggNOG" id="KOG0239">
    <property type="taxonomic scope" value="Eukaryota"/>
</dbReference>
<dbReference type="InterPro" id="IPR001752">
    <property type="entry name" value="Kinesin_motor_dom"/>
</dbReference>
<feature type="binding site" evidence="1">
    <location>
        <begin position="438"/>
        <end position="445"/>
    </location>
    <ligand>
        <name>ATP</name>
        <dbReference type="ChEBI" id="CHEBI:30616"/>
    </ligand>
</feature>
<evidence type="ECO:0000313" key="6">
    <source>
        <dbReference type="Proteomes" id="UP000030651"/>
    </source>
</evidence>
<feature type="domain" description="Kinesin motor" evidence="4">
    <location>
        <begin position="349"/>
        <end position="699"/>
    </location>
</feature>
<dbReference type="Proteomes" id="UP000030651">
    <property type="component" value="Unassembled WGS sequence"/>
</dbReference>
<keyword evidence="6" id="KW-1185">Reference proteome</keyword>
<dbReference type="PANTHER" id="PTHR47972:SF28">
    <property type="entry name" value="KINESIN-LIKE PROTEIN KLP-3"/>
    <property type="match status" value="1"/>
</dbReference>
<dbReference type="FunCoup" id="W3WJP3">
    <property type="interactions" value="337"/>
</dbReference>